<sequence length="109" mass="11859">MTCHNRRQVLTATSSGTAPLRKVKKKEPAAALSTHPPRYDTCLVVDTCRASVDTEAPTRLASATLEALLRLAPPPQRRQPVSRKYGRAACRVHASTWMAPSVIVPLIST</sequence>
<accession>A0ABU6S7F9</accession>
<evidence type="ECO:0000256" key="1">
    <source>
        <dbReference type="SAM" id="MobiDB-lite"/>
    </source>
</evidence>
<dbReference type="EMBL" id="JASCZI010060456">
    <property type="protein sequence ID" value="MED6131973.1"/>
    <property type="molecule type" value="Genomic_DNA"/>
</dbReference>
<evidence type="ECO:0000313" key="2">
    <source>
        <dbReference type="EMBL" id="MED6131973.1"/>
    </source>
</evidence>
<dbReference type="Proteomes" id="UP001341840">
    <property type="component" value="Unassembled WGS sequence"/>
</dbReference>
<protein>
    <submittedName>
        <fullName evidence="2">Uncharacterized protein</fullName>
    </submittedName>
</protein>
<proteinExistence type="predicted"/>
<organism evidence="2 3">
    <name type="scientific">Stylosanthes scabra</name>
    <dbReference type="NCBI Taxonomy" id="79078"/>
    <lineage>
        <taxon>Eukaryota</taxon>
        <taxon>Viridiplantae</taxon>
        <taxon>Streptophyta</taxon>
        <taxon>Embryophyta</taxon>
        <taxon>Tracheophyta</taxon>
        <taxon>Spermatophyta</taxon>
        <taxon>Magnoliopsida</taxon>
        <taxon>eudicotyledons</taxon>
        <taxon>Gunneridae</taxon>
        <taxon>Pentapetalae</taxon>
        <taxon>rosids</taxon>
        <taxon>fabids</taxon>
        <taxon>Fabales</taxon>
        <taxon>Fabaceae</taxon>
        <taxon>Papilionoideae</taxon>
        <taxon>50 kb inversion clade</taxon>
        <taxon>dalbergioids sensu lato</taxon>
        <taxon>Dalbergieae</taxon>
        <taxon>Pterocarpus clade</taxon>
        <taxon>Stylosanthes</taxon>
    </lineage>
</organism>
<name>A0ABU6S7F9_9FABA</name>
<feature type="region of interest" description="Disordered" evidence="1">
    <location>
        <begin position="1"/>
        <end position="33"/>
    </location>
</feature>
<keyword evidence="3" id="KW-1185">Reference proteome</keyword>
<feature type="compositionally biased region" description="Polar residues" evidence="1">
    <location>
        <begin position="8"/>
        <end position="17"/>
    </location>
</feature>
<gene>
    <name evidence="2" type="ORF">PIB30_015123</name>
</gene>
<reference evidence="2 3" key="1">
    <citation type="journal article" date="2023" name="Plants (Basel)">
        <title>Bridging the Gap: Combining Genomics and Transcriptomics Approaches to Understand Stylosanthes scabra, an Orphan Legume from the Brazilian Caatinga.</title>
        <authorList>
            <person name="Ferreira-Neto J.R.C."/>
            <person name="da Silva M.D."/>
            <person name="Binneck E."/>
            <person name="de Melo N.F."/>
            <person name="da Silva R.H."/>
            <person name="de Melo A.L.T.M."/>
            <person name="Pandolfi V."/>
            <person name="Bustamante F.O."/>
            <person name="Brasileiro-Vidal A.C."/>
            <person name="Benko-Iseppon A.M."/>
        </authorList>
    </citation>
    <scope>NUCLEOTIDE SEQUENCE [LARGE SCALE GENOMIC DNA]</scope>
    <source>
        <tissue evidence="2">Leaves</tissue>
    </source>
</reference>
<comment type="caution">
    <text evidence="2">The sequence shown here is derived from an EMBL/GenBank/DDBJ whole genome shotgun (WGS) entry which is preliminary data.</text>
</comment>
<evidence type="ECO:0000313" key="3">
    <source>
        <dbReference type="Proteomes" id="UP001341840"/>
    </source>
</evidence>